<feature type="domain" description="Phospholipid/glycerol acyltransferase" evidence="4">
    <location>
        <begin position="84"/>
        <end position="201"/>
    </location>
</feature>
<dbReference type="STRING" id="206665.SAMN04488516_103207"/>
<dbReference type="GO" id="GO:0006654">
    <property type="term" value="P:phosphatidic acid biosynthetic process"/>
    <property type="evidence" value="ECO:0007669"/>
    <property type="project" value="TreeGrafter"/>
</dbReference>
<dbReference type="AlphaFoldDB" id="A0A1H0CVY6"/>
<evidence type="ECO:0000256" key="3">
    <source>
        <dbReference type="ARBA" id="ARBA00023315"/>
    </source>
</evidence>
<evidence type="ECO:0000313" key="5">
    <source>
        <dbReference type="EMBL" id="SDN61946.1"/>
    </source>
</evidence>
<dbReference type="Proteomes" id="UP000199602">
    <property type="component" value="Unassembled WGS sequence"/>
</dbReference>
<dbReference type="PANTHER" id="PTHR10434:SF40">
    <property type="entry name" value="1-ACYL-SN-GLYCEROL-3-PHOSPHATE ACYLTRANSFERASE"/>
    <property type="match status" value="1"/>
</dbReference>
<dbReference type="EMBL" id="FNIN01000003">
    <property type="protein sequence ID" value="SDN61946.1"/>
    <property type="molecule type" value="Genomic_DNA"/>
</dbReference>
<dbReference type="Pfam" id="PF01553">
    <property type="entry name" value="Acyltransferase"/>
    <property type="match status" value="1"/>
</dbReference>
<evidence type="ECO:0000313" key="6">
    <source>
        <dbReference type="Proteomes" id="UP000199602"/>
    </source>
</evidence>
<evidence type="ECO:0000259" key="4">
    <source>
        <dbReference type="SMART" id="SM00563"/>
    </source>
</evidence>
<keyword evidence="6" id="KW-1185">Reference proteome</keyword>
<keyword evidence="3 5" id="KW-0012">Acyltransferase</keyword>
<protein>
    <submittedName>
        <fullName evidence="5">1-acyl-sn-glycerol-3-phosphate acyltransferase</fullName>
    </submittedName>
</protein>
<dbReference type="InterPro" id="IPR002123">
    <property type="entry name" value="Plipid/glycerol_acylTrfase"/>
</dbReference>
<reference evidence="5 6" key="1">
    <citation type="submission" date="2016-10" db="EMBL/GenBank/DDBJ databases">
        <authorList>
            <person name="de Groot N.N."/>
        </authorList>
    </citation>
    <scope>NUCLEOTIDE SEQUENCE [LARGE SCALE GENOMIC DNA]</scope>
    <source>
        <strain evidence="5 6">DSM 15269</strain>
    </source>
</reference>
<organism evidence="5 6">
    <name type="scientific">Desulfonauticus submarinus</name>
    <dbReference type="NCBI Taxonomy" id="206665"/>
    <lineage>
        <taxon>Bacteria</taxon>
        <taxon>Pseudomonadati</taxon>
        <taxon>Thermodesulfobacteriota</taxon>
        <taxon>Desulfovibrionia</taxon>
        <taxon>Desulfovibrionales</taxon>
        <taxon>Desulfonauticaceae</taxon>
        <taxon>Desulfonauticus</taxon>
    </lineage>
</organism>
<sequence>MEILQPTDTYQTDVKKRIQYFRTIRFYKKIIKIVFSAASLAKKGIYSDEEWIKSSVDVLNALESVGCIFDIRGRNNFFNIQGPCVFIGNHMSTLETFVLPCVIHPFKKITFIVKESLLNYPVFKHVMRARKPIAVTRTNPREDFRRVIKEGTSKLKNNISIVVFPQTTRANHFDEKEFNSIGIKLAKKANVPVVPIALKTDAWGTGRLVKDFGPIDPQKTVYFKFGLPISAQEVQKNPKRAHQQVVNFIKKQLNNWITLEQNKKC</sequence>
<dbReference type="SMART" id="SM00563">
    <property type="entry name" value="PlsC"/>
    <property type="match status" value="1"/>
</dbReference>
<dbReference type="OrthoDB" id="9809618at2"/>
<keyword evidence="2 5" id="KW-0808">Transferase</keyword>
<accession>A0A1H0CVY6</accession>
<dbReference type="CDD" id="cd07989">
    <property type="entry name" value="LPLAT_AGPAT-like"/>
    <property type="match status" value="1"/>
</dbReference>
<dbReference type="PANTHER" id="PTHR10434">
    <property type="entry name" value="1-ACYL-SN-GLYCEROL-3-PHOSPHATE ACYLTRANSFERASE"/>
    <property type="match status" value="1"/>
</dbReference>
<evidence type="ECO:0000256" key="2">
    <source>
        <dbReference type="ARBA" id="ARBA00022679"/>
    </source>
</evidence>
<dbReference type="SUPFAM" id="SSF69593">
    <property type="entry name" value="Glycerol-3-phosphate (1)-acyltransferase"/>
    <property type="match status" value="1"/>
</dbReference>
<evidence type="ECO:0000256" key="1">
    <source>
        <dbReference type="ARBA" id="ARBA00005189"/>
    </source>
</evidence>
<name>A0A1H0CVY6_9BACT</name>
<dbReference type="GO" id="GO:0003841">
    <property type="term" value="F:1-acylglycerol-3-phosphate O-acyltransferase activity"/>
    <property type="evidence" value="ECO:0007669"/>
    <property type="project" value="TreeGrafter"/>
</dbReference>
<gene>
    <name evidence="5" type="ORF">SAMN04488516_103207</name>
</gene>
<proteinExistence type="predicted"/>
<dbReference type="RefSeq" id="WP_092064544.1">
    <property type="nucleotide sequence ID" value="NZ_FNIN01000003.1"/>
</dbReference>
<comment type="pathway">
    <text evidence="1">Lipid metabolism.</text>
</comment>